<protein>
    <submittedName>
        <fullName evidence="1">Uncharacterized protein</fullName>
    </submittedName>
</protein>
<keyword evidence="2" id="KW-1185">Reference proteome</keyword>
<dbReference type="EMBL" id="JAXOVC010000003">
    <property type="protein sequence ID" value="KAK4504206.1"/>
    <property type="molecule type" value="Genomic_DNA"/>
</dbReference>
<proteinExistence type="predicted"/>
<gene>
    <name evidence="1" type="ORF">PRZ48_005122</name>
</gene>
<dbReference type="Proteomes" id="UP001305779">
    <property type="component" value="Unassembled WGS sequence"/>
</dbReference>
<sequence length="186" mass="21214">MPDERFQNDEPVEMQYLSDVYDTASGITPNPFLELIIFCTISCDSSFLKAHHRSMAAADIFRAQLKLLNTLDANIERLQASYSVAQWKCHPIVHFTQMFANALTICLCGYLKTFAPAEKEGHDRFIARMKQRAIKAALDLLKLARYIAKLSYFKEMELATAKEELATLLLDMSSMNKIAQDHLMEL</sequence>
<reference evidence="1 2" key="1">
    <citation type="journal article" date="2023" name="G3 (Bethesda)">
        <title>A chromosome-level genome assembly of Zasmidium syzygii isolated from banana leaves.</title>
        <authorList>
            <person name="van Westerhoven A.C."/>
            <person name="Mehrabi R."/>
            <person name="Talebi R."/>
            <person name="Steentjes M.B.F."/>
            <person name="Corcolon B."/>
            <person name="Chong P.A."/>
            <person name="Kema G.H.J."/>
            <person name="Seidl M.F."/>
        </authorList>
    </citation>
    <scope>NUCLEOTIDE SEQUENCE [LARGE SCALE GENOMIC DNA]</scope>
    <source>
        <strain evidence="1 2">P124</strain>
    </source>
</reference>
<evidence type="ECO:0000313" key="2">
    <source>
        <dbReference type="Proteomes" id="UP001305779"/>
    </source>
</evidence>
<name>A0ABR0ESL8_ZASCE</name>
<evidence type="ECO:0000313" key="1">
    <source>
        <dbReference type="EMBL" id="KAK4504206.1"/>
    </source>
</evidence>
<accession>A0ABR0ESL8</accession>
<comment type="caution">
    <text evidence="1">The sequence shown here is derived from an EMBL/GenBank/DDBJ whole genome shotgun (WGS) entry which is preliminary data.</text>
</comment>
<organism evidence="1 2">
    <name type="scientific">Zasmidium cellare</name>
    <name type="common">Wine cellar mold</name>
    <name type="synonym">Racodium cellare</name>
    <dbReference type="NCBI Taxonomy" id="395010"/>
    <lineage>
        <taxon>Eukaryota</taxon>
        <taxon>Fungi</taxon>
        <taxon>Dikarya</taxon>
        <taxon>Ascomycota</taxon>
        <taxon>Pezizomycotina</taxon>
        <taxon>Dothideomycetes</taxon>
        <taxon>Dothideomycetidae</taxon>
        <taxon>Mycosphaerellales</taxon>
        <taxon>Mycosphaerellaceae</taxon>
        <taxon>Zasmidium</taxon>
    </lineage>
</organism>